<dbReference type="RefSeq" id="WP_125481499.1">
    <property type="nucleotide sequence ID" value="NZ_RSFW01000021.1"/>
</dbReference>
<dbReference type="AlphaFoldDB" id="A0A3R9E2Y0"/>
<evidence type="ECO:0000313" key="3">
    <source>
        <dbReference type="Proteomes" id="UP000279911"/>
    </source>
</evidence>
<comment type="caution">
    <text evidence="2">The sequence shown here is derived from an EMBL/GenBank/DDBJ whole genome shotgun (WGS) entry which is preliminary data.</text>
</comment>
<feature type="transmembrane region" description="Helical" evidence="1">
    <location>
        <begin position="5"/>
        <end position="21"/>
    </location>
</feature>
<organism evidence="2 3">
    <name type="scientific">Mesobacillus subterraneus</name>
    <dbReference type="NCBI Taxonomy" id="285983"/>
    <lineage>
        <taxon>Bacteria</taxon>
        <taxon>Bacillati</taxon>
        <taxon>Bacillota</taxon>
        <taxon>Bacilli</taxon>
        <taxon>Bacillales</taxon>
        <taxon>Bacillaceae</taxon>
        <taxon>Mesobacillus</taxon>
    </lineage>
</organism>
<proteinExistence type="predicted"/>
<dbReference type="EMBL" id="RSFW01000021">
    <property type="protein sequence ID" value="RSD24966.1"/>
    <property type="molecule type" value="Genomic_DNA"/>
</dbReference>
<evidence type="ECO:0000256" key="1">
    <source>
        <dbReference type="SAM" id="Phobius"/>
    </source>
</evidence>
<name>A0A3R9E2Y0_9BACI</name>
<dbReference type="OrthoDB" id="2886682at2"/>
<sequence length="66" mass="7489">MYRYFMNTLLIVAIGAGFYFYSELIFSKVTDPLYGTLAILLGCLFAAGVSWELFSYGQSAREKQEI</sequence>
<dbReference type="Proteomes" id="UP000279911">
    <property type="component" value="Unassembled WGS sequence"/>
</dbReference>
<keyword evidence="1" id="KW-1133">Transmembrane helix</keyword>
<gene>
    <name evidence="2" type="ORF">EJA10_18400</name>
</gene>
<accession>A0A3R9E2Y0</accession>
<keyword evidence="1" id="KW-0472">Membrane</keyword>
<protein>
    <submittedName>
        <fullName evidence="2">Uncharacterized protein</fullName>
    </submittedName>
</protein>
<reference evidence="3" key="1">
    <citation type="submission" date="2018-12" db="EMBL/GenBank/DDBJ databases">
        <title>Bacillus chawlae sp. nov., Bacillus glennii sp. nov., and Bacillus saganii sp. nov. Isolated from the Vehicle Assembly Building at Kennedy Space Center where the Viking Spacecraft were Assembled.</title>
        <authorList>
            <person name="Seuylemezian A."/>
            <person name="Vaishampayan P."/>
        </authorList>
    </citation>
    <scope>NUCLEOTIDE SEQUENCE [LARGE SCALE GENOMIC DNA]</scope>
    <source>
        <strain evidence="3">DSM 13966</strain>
    </source>
</reference>
<evidence type="ECO:0000313" key="2">
    <source>
        <dbReference type="EMBL" id="RSD24966.1"/>
    </source>
</evidence>
<keyword evidence="1" id="KW-0812">Transmembrane</keyword>
<feature type="transmembrane region" description="Helical" evidence="1">
    <location>
        <begin position="33"/>
        <end position="54"/>
    </location>
</feature>